<feature type="compositionally biased region" description="Polar residues" evidence="2">
    <location>
        <begin position="151"/>
        <end position="164"/>
    </location>
</feature>
<dbReference type="GO" id="GO:0003755">
    <property type="term" value="F:peptidyl-prolyl cis-trans isomerase activity"/>
    <property type="evidence" value="ECO:0007669"/>
    <property type="project" value="UniProtKB-KW"/>
</dbReference>
<organism evidence="4 5">
    <name type="scientific">Fomitopsis schrenkii</name>
    <name type="common">Brown rot fungus</name>
    <dbReference type="NCBI Taxonomy" id="2126942"/>
    <lineage>
        <taxon>Eukaryota</taxon>
        <taxon>Fungi</taxon>
        <taxon>Dikarya</taxon>
        <taxon>Basidiomycota</taxon>
        <taxon>Agaricomycotina</taxon>
        <taxon>Agaricomycetes</taxon>
        <taxon>Polyporales</taxon>
        <taxon>Fomitopsis</taxon>
    </lineage>
</organism>
<dbReference type="Pfam" id="PF00254">
    <property type="entry name" value="FKBP_C"/>
    <property type="match status" value="1"/>
</dbReference>
<dbReference type="EMBL" id="KE504247">
    <property type="protein sequence ID" value="EPS94023.1"/>
    <property type="molecule type" value="Genomic_DNA"/>
</dbReference>
<dbReference type="AlphaFoldDB" id="S8DS48"/>
<gene>
    <name evidence="4" type="ORF">FOMPIDRAFT_1055451</name>
</gene>
<dbReference type="InterPro" id="IPR001179">
    <property type="entry name" value="PPIase_FKBP_dom"/>
</dbReference>
<dbReference type="EC" id="5.2.1.8" evidence="1"/>
<feature type="region of interest" description="Disordered" evidence="2">
    <location>
        <begin position="147"/>
        <end position="203"/>
    </location>
</feature>
<feature type="domain" description="PPIase FKBP-type" evidence="3">
    <location>
        <begin position="296"/>
        <end position="353"/>
    </location>
</feature>
<sequence>MPLLATHVGRIWGISLQPGKPVKHYTTSFDVHVTKATLIESGGKAKDKVGLGGSRVYITYTNNLVPPVGPHSARHSHAIVSLKAEQVEQTAIDLILVAGEEVTFEAVGSNVVHLTGNLYGLSIREVPQSKALELPVPQWPTVAVKKRPRVTSITSPSKDGNVPTTAVRDGPSSPKKAIVIEDDHTSDLEPSPPKRKKQLLRKETVPTARKINIAKPATEAIINKAPPRVVVKTEPVTPEASLYDEIEGALSESSASDTPLAREELALGPEEPLDDVDDVTIEDHRKGDGVLMAQIGDTVHILWRLCLMDGRVIRNETSAKTALTLGEGYISQAIDRGLINASVGTQREIVLPPSQLGDLDKEPKASGKTVAFQCMVQDVIKRK</sequence>
<evidence type="ECO:0000313" key="5">
    <source>
        <dbReference type="Proteomes" id="UP000015241"/>
    </source>
</evidence>
<dbReference type="InterPro" id="IPR046357">
    <property type="entry name" value="PPIase_dom_sf"/>
</dbReference>
<evidence type="ECO:0000259" key="3">
    <source>
        <dbReference type="PROSITE" id="PS50059"/>
    </source>
</evidence>
<evidence type="ECO:0000256" key="1">
    <source>
        <dbReference type="PROSITE-ProRule" id="PRU00277"/>
    </source>
</evidence>
<keyword evidence="1" id="KW-0697">Rotamase</keyword>
<dbReference type="InterPro" id="IPR041232">
    <property type="entry name" value="NPL"/>
</dbReference>
<accession>S8DS48</accession>
<dbReference type="Gene3D" id="3.10.50.40">
    <property type="match status" value="1"/>
</dbReference>
<proteinExistence type="predicted"/>
<dbReference type="InParanoid" id="S8DS48"/>
<name>S8DS48_FOMSC</name>
<dbReference type="HOGENOM" id="CLU_721672_0_0_1"/>
<keyword evidence="1" id="KW-0413">Isomerase</keyword>
<evidence type="ECO:0000256" key="2">
    <source>
        <dbReference type="SAM" id="MobiDB-lite"/>
    </source>
</evidence>
<evidence type="ECO:0000313" key="4">
    <source>
        <dbReference type="EMBL" id="EPS94023.1"/>
    </source>
</evidence>
<reference evidence="4 5" key="1">
    <citation type="journal article" date="2012" name="Science">
        <title>The Paleozoic origin of enzymatic lignin decomposition reconstructed from 31 fungal genomes.</title>
        <authorList>
            <person name="Floudas D."/>
            <person name="Binder M."/>
            <person name="Riley R."/>
            <person name="Barry K."/>
            <person name="Blanchette R.A."/>
            <person name="Henrissat B."/>
            <person name="Martinez A.T."/>
            <person name="Otillar R."/>
            <person name="Spatafora J.W."/>
            <person name="Yadav J.S."/>
            <person name="Aerts A."/>
            <person name="Benoit I."/>
            <person name="Boyd A."/>
            <person name="Carlson A."/>
            <person name="Copeland A."/>
            <person name="Coutinho P.M."/>
            <person name="de Vries R.P."/>
            <person name="Ferreira P."/>
            <person name="Findley K."/>
            <person name="Foster B."/>
            <person name="Gaskell J."/>
            <person name="Glotzer D."/>
            <person name="Gorecki P."/>
            <person name="Heitman J."/>
            <person name="Hesse C."/>
            <person name="Hori C."/>
            <person name="Igarashi K."/>
            <person name="Jurgens J.A."/>
            <person name="Kallen N."/>
            <person name="Kersten P."/>
            <person name="Kohler A."/>
            <person name="Kuees U."/>
            <person name="Kumar T.K.A."/>
            <person name="Kuo A."/>
            <person name="LaButti K."/>
            <person name="Larrondo L.F."/>
            <person name="Lindquist E."/>
            <person name="Ling A."/>
            <person name="Lombard V."/>
            <person name="Lucas S."/>
            <person name="Lundell T."/>
            <person name="Martin R."/>
            <person name="McLaughlin D.J."/>
            <person name="Morgenstern I."/>
            <person name="Morin E."/>
            <person name="Murat C."/>
            <person name="Nagy L.G."/>
            <person name="Nolan M."/>
            <person name="Ohm R.A."/>
            <person name="Patyshakuliyeva A."/>
            <person name="Rokas A."/>
            <person name="Ruiz-Duenas F.J."/>
            <person name="Sabat G."/>
            <person name="Salamov A."/>
            <person name="Samejima M."/>
            <person name="Schmutz J."/>
            <person name="Slot J.C."/>
            <person name="St John F."/>
            <person name="Stenlid J."/>
            <person name="Sun H."/>
            <person name="Sun S."/>
            <person name="Syed K."/>
            <person name="Tsang A."/>
            <person name="Wiebenga A."/>
            <person name="Young D."/>
            <person name="Pisabarro A."/>
            <person name="Eastwood D.C."/>
            <person name="Martin F."/>
            <person name="Cullen D."/>
            <person name="Grigoriev I.V."/>
            <person name="Hibbett D.S."/>
        </authorList>
    </citation>
    <scope>NUCLEOTIDE SEQUENCE</scope>
    <source>
        <strain evidence="5">FP-58527</strain>
    </source>
</reference>
<dbReference type="Gene3D" id="2.60.120.340">
    <property type="entry name" value="Nucleoplasmin core domain"/>
    <property type="match status" value="1"/>
</dbReference>
<protein>
    <recommendedName>
        <fullName evidence="1">peptidylprolyl isomerase</fullName>
        <ecNumber evidence="1">5.2.1.8</ecNumber>
    </recommendedName>
</protein>
<dbReference type="PROSITE" id="PS50059">
    <property type="entry name" value="FKBP_PPIASE"/>
    <property type="match status" value="1"/>
</dbReference>
<dbReference type="Proteomes" id="UP000015241">
    <property type="component" value="Unassembled WGS sequence"/>
</dbReference>
<comment type="catalytic activity">
    <reaction evidence="1">
        <text>[protein]-peptidylproline (omega=180) = [protein]-peptidylproline (omega=0)</text>
        <dbReference type="Rhea" id="RHEA:16237"/>
        <dbReference type="Rhea" id="RHEA-COMP:10747"/>
        <dbReference type="Rhea" id="RHEA-COMP:10748"/>
        <dbReference type="ChEBI" id="CHEBI:83833"/>
        <dbReference type="ChEBI" id="CHEBI:83834"/>
        <dbReference type="EC" id="5.2.1.8"/>
    </reaction>
</comment>
<dbReference type="SUPFAM" id="SSF54534">
    <property type="entry name" value="FKBP-like"/>
    <property type="match status" value="1"/>
</dbReference>
<feature type="compositionally biased region" description="Basic and acidic residues" evidence="2">
    <location>
        <begin position="178"/>
        <end position="187"/>
    </location>
</feature>
<dbReference type="Pfam" id="PF17800">
    <property type="entry name" value="NPL"/>
    <property type="match status" value="1"/>
</dbReference>
<keyword evidence="5" id="KW-1185">Reference proteome</keyword>